<dbReference type="InterPro" id="IPR027417">
    <property type="entry name" value="P-loop_NTPase"/>
</dbReference>
<evidence type="ECO:0000313" key="1">
    <source>
        <dbReference type="EMBL" id="KAK0638565.1"/>
    </source>
</evidence>
<dbReference type="Proteomes" id="UP001174936">
    <property type="component" value="Unassembled WGS sequence"/>
</dbReference>
<dbReference type="EMBL" id="JAULSV010000007">
    <property type="protein sequence ID" value="KAK0638565.1"/>
    <property type="molecule type" value="Genomic_DNA"/>
</dbReference>
<dbReference type="SUPFAM" id="SSF52540">
    <property type="entry name" value="P-loop containing nucleoside triphosphate hydrolases"/>
    <property type="match status" value="1"/>
</dbReference>
<organism evidence="1 2">
    <name type="scientific">Cercophora newfieldiana</name>
    <dbReference type="NCBI Taxonomy" id="92897"/>
    <lineage>
        <taxon>Eukaryota</taxon>
        <taxon>Fungi</taxon>
        <taxon>Dikarya</taxon>
        <taxon>Ascomycota</taxon>
        <taxon>Pezizomycotina</taxon>
        <taxon>Sordariomycetes</taxon>
        <taxon>Sordariomycetidae</taxon>
        <taxon>Sordariales</taxon>
        <taxon>Lasiosphaeriaceae</taxon>
        <taxon>Cercophora</taxon>
    </lineage>
</organism>
<protein>
    <recommendedName>
        <fullName evidence="3">G domain-containing protein</fullName>
    </recommendedName>
</protein>
<keyword evidence="2" id="KW-1185">Reference proteome</keyword>
<sequence length="230" mass="25361">MPGEIVILLLGPTQSGKTAFARCATRQKWEGGGSTTDCKEYTARVDDKVFRIIDTPGFDDTPAANLGALGKIAKKLSELGQAEVSGVVYFHRITNTRLTGSARSSIEIFEQICGVSFLSKSRVIFATTMWNTISDEWRKKYELLENELKNKQLKHLASNTVKFPRFNAATESAHDILRYLAKLEAPTDKFRLQLTREIQQSGATPSGVRRTAAGRLIGKGMGRGGFCTIL</sequence>
<dbReference type="Gene3D" id="3.40.50.300">
    <property type="entry name" value="P-loop containing nucleotide triphosphate hydrolases"/>
    <property type="match status" value="1"/>
</dbReference>
<comment type="caution">
    <text evidence="1">The sequence shown here is derived from an EMBL/GenBank/DDBJ whole genome shotgun (WGS) entry which is preliminary data.</text>
</comment>
<evidence type="ECO:0008006" key="3">
    <source>
        <dbReference type="Google" id="ProtNLM"/>
    </source>
</evidence>
<dbReference type="AlphaFoldDB" id="A0AA39XT06"/>
<evidence type="ECO:0000313" key="2">
    <source>
        <dbReference type="Proteomes" id="UP001174936"/>
    </source>
</evidence>
<accession>A0AA39XT06</accession>
<proteinExistence type="predicted"/>
<name>A0AA39XT06_9PEZI</name>
<gene>
    <name evidence="1" type="ORF">B0T16DRAFT_421363</name>
</gene>
<reference evidence="1" key="1">
    <citation type="submission" date="2023-06" db="EMBL/GenBank/DDBJ databases">
        <title>Genome-scale phylogeny and comparative genomics of the fungal order Sordariales.</title>
        <authorList>
            <consortium name="Lawrence Berkeley National Laboratory"/>
            <person name="Hensen N."/>
            <person name="Bonometti L."/>
            <person name="Westerberg I."/>
            <person name="Brannstrom I.O."/>
            <person name="Guillou S."/>
            <person name="Cros-Aarteil S."/>
            <person name="Calhoun S."/>
            <person name="Haridas S."/>
            <person name="Kuo A."/>
            <person name="Mondo S."/>
            <person name="Pangilinan J."/>
            <person name="Riley R."/>
            <person name="Labutti K."/>
            <person name="Andreopoulos B."/>
            <person name="Lipzen A."/>
            <person name="Chen C."/>
            <person name="Yanf M."/>
            <person name="Daum C."/>
            <person name="Ng V."/>
            <person name="Clum A."/>
            <person name="Steindorff A."/>
            <person name="Ohm R."/>
            <person name="Martin F."/>
            <person name="Silar P."/>
            <person name="Natvig D."/>
            <person name="Lalanne C."/>
            <person name="Gautier V."/>
            <person name="Ament-Velasquez S.L."/>
            <person name="Kruys A."/>
            <person name="Hutchinson M.I."/>
            <person name="Powell A.J."/>
            <person name="Barry K."/>
            <person name="Miller A.N."/>
            <person name="Grigoriev I.V."/>
            <person name="Debuchy R."/>
            <person name="Gladieux P."/>
            <person name="Thoren M.H."/>
            <person name="Johannesson H."/>
        </authorList>
    </citation>
    <scope>NUCLEOTIDE SEQUENCE</scope>
    <source>
        <strain evidence="1">SMH2532-1</strain>
    </source>
</reference>